<accession>A0ABN8I9F9</accession>
<reference evidence="1" key="1">
    <citation type="submission" date="2022-03" db="EMBL/GenBank/DDBJ databases">
        <authorList>
            <person name="Martin H S."/>
        </authorList>
    </citation>
    <scope>NUCLEOTIDE SEQUENCE</scope>
</reference>
<keyword evidence="2" id="KW-1185">Reference proteome</keyword>
<evidence type="ECO:0008006" key="3">
    <source>
        <dbReference type="Google" id="ProtNLM"/>
    </source>
</evidence>
<dbReference type="EMBL" id="OW152814">
    <property type="protein sequence ID" value="CAH2050495.1"/>
    <property type="molecule type" value="Genomic_DNA"/>
</dbReference>
<organism evidence="1 2">
    <name type="scientific">Iphiclides podalirius</name>
    <name type="common">scarce swallowtail</name>
    <dbReference type="NCBI Taxonomy" id="110791"/>
    <lineage>
        <taxon>Eukaryota</taxon>
        <taxon>Metazoa</taxon>
        <taxon>Ecdysozoa</taxon>
        <taxon>Arthropoda</taxon>
        <taxon>Hexapoda</taxon>
        <taxon>Insecta</taxon>
        <taxon>Pterygota</taxon>
        <taxon>Neoptera</taxon>
        <taxon>Endopterygota</taxon>
        <taxon>Lepidoptera</taxon>
        <taxon>Glossata</taxon>
        <taxon>Ditrysia</taxon>
        <taxon>Papilionoidea</taxon>
        <taxon>Papilionidae</taxon>
        <taxon>Papilioninae</taxon>
        <taxon>Iphiclides</taxon>
    </lineage>
</organism>
<evidence type="ECO:0000313" key="2">
    <source>
        <dbReference type="Proteomes" id="UP000837857"/>
    </source>
</evidence>
<dbReference type="Proteomes" id="UP000837857">
    <property type="component" value="Chromosome 2"/>
</dbReference>
<feature type="non-terminal residue" evidence="1">
    <location>
        <position position="89"/>
    </location>
</feature>
<name>A0ABN8I9F9_9NEOP</name>
<proteinExistence type="predicted"/>
<gene>
    <name evidence="1" type="ORF">IPOD504_LOCUS7497</name>
</gene>
<evidence type="ECO:0000313" key="1">
    <source>
        <dbReference type="EMBL" id="CAH2050495.1"/>
    </source>
</evidence>
<sequence>MRDAIRYRGRRVVAASAVLWAAKAAESLALPAHHFRRCYANEDASGTSMPCLCLAPTDSRVESKRADVNARRLSIVISIGQHSSRVGSI</sequence>
<protein>
    <recommendedName>
        <fullName evidence="3">Secreted protein</fullName>
    </recommendedName>
</protein>